<evidence type="ECO:0000256" key="1">
    <source>
        <dbReference type="SAM" id="Phobius"/>
    </source>
</evidence>
<feature type="transmembrane region" description="Helical" evidence="1">
    <location>
        <begin position="137"/>
        <end position="161"/>
    </location>
</feature>
<dbReference type="PANTHER" id="PTHR43471">
    <property type="entry name" value="ABC TRANSPORTER PERMEASE"/>
    <property type="match status" value="1"/>
</dbReference>
<dbReference type="GO" id="GO:0005886">
    <property type="term" value="C:plasma membrane"/>
    <property type="evidence" value="ECO:0007669"/>
    <property type="project" value="UniProtKB-SubCell"/>
</dbReference>
<dbReference type="Pfam" id="PF12679">
    <property type="entry name" value="ABC2_membrane_2"/>
    <property type="match status" value="1"/>
</dbReference>
<proteinExistence type="predicted"/>
<dbReference type="GO" id="GO:0140359">
    <property type="term" value="F:ABC-type transporter activity"/>
    <property type="evidence" value="ECO:0007669"/>
    <property type="project" value="InterPro"/>
</dbReference>
<feature type="transmembrane region" description="Helical" evidence="1">
    <location>
        <begin position="53"/>
        <end position="72"/>
    </location>
</feature>
<keyword evidence="3" id="KW-1185">Reference proteome</keyword>
<evidence type="ECO:0000313" key="3">
    <source>
        <dbReference type="Proteomes" id="UP000218615"/>
    </source>
</evidence>
<evidence type="ECO:0000313" key="2">
    <source>
        <dbReference type="EMBL" id="SNQ58968.1"/>
    </source>
</evidence>
<keyword evidence="1" id="KW-0812">Transmembrane</keyword>
<protein>
    <submittedName>
        <fullName evidence="2">ABC-type transport system involved in multi-copper enzyme maturation, permease component</fullName>
    </submittedName>
</protein>
<dbReference type="Proteomes" id="UP000218615">
    <property type="component" value="Unassembled WGS sequence"/>
</dbReference>
<accession>A0A284VI76</accession>
<dbReference type="RefSeq" id="WP_256999876.1">
    <property type="nucleotide sequence ID" value="NZ_FZMP01000005.1"/>
</dbReference>
<feature type="transmembrane region" description="Helical" evidence="1">
    <location>
        <begin position="99"/>
        <end position="125"/>
    </location>
</feature>
<dbReference type="EMBL" id="FZMP01000005">
    <property type="protein sequence ID" value="SNQ58968.1"/>
    <property type="molecule type" value="Genomic_DNA"/>
</dbReference>
<dbReference type="PANTHER" id="PTHR43471:SF14">
    <property type="entry name" value="ABC-2 TYPE TRANSPORT SYSTEM PERMEASE PROTEIN"/>
    <property type="match status" value="1"/>
</dbReference>
<reference evidence="3" key="1">
    <citation type="submission" date="2017-06" db="EMBL/GenBank/DDBJ databases">
        <authorList>
            <person name="Cremers G."/>
        </authorList>
    </citation>
    <scope>NUCLEOTIDE SEQUENCE [LARGE SCALE GENOMIC DNA]</scope>
</reference>
<dbReference type="AlphaFoldDB" id="A0A284VI76"/>
<organism evidence="2 3">
    <name type="scientific">Candidatus Methanoperedens nitratireducens</name>
    <dbReference type="NCBI Taxonomy" id="1392998"/>
    <lineage>
        <taxon>Archaea</taxon>
        <taxon>Methanobacteriati</taxon>
        <taxon>Methanobacteriota</taxon>
        <taxon>Stenosarchaea group</taxon>
        <taxon>Methanomicrobia</taxon>
        <taxon>Methanosarcinales</taxon>
        <taxon>ANME-2 cluster</taxon>
        <taxon>Candidatus Methanoperedentaceae</taxon>
        <taxon>Candidatus Methanoperedens</taxon>
    </lineage>
</organism>
<feature type="transmembrane region" description="Helical" evidence="1">
    <location>
        <begin position="25"/>
        <end position="41"/>
    </location>
</feature>
<name>A0A284VI76_9EURY</name>
<keyword evidence="1" id="KW-0472">Membrane</keyword>
<sequence>MKRNINNVFVIAQKEFADNLWSPRFWVLISIFLLILFSYSYRTGLGSSFTDVIQIIAVFSPIIGIALGFDAVTKETESNSLNVLLTHPVFRDNVITGKILGSMSTLLLVVFLSVSVLFGTNLLISGKQASLLELNRFLIFAIFTFIYLLIFLAIGILTSVISKNEVDSLTYGISAWLNLCVVFGATIMIIASIVTGQSLFDMGNNQQFRELNFQLQKFSPIYHYSEVTSGFSDLSWGGGGETGNY</sequence>
<gene>
    <name evidence="2" type="ORF">MNV_1020002</name>
</gene>
<keyword evidence="1" id="KW-1133">Transmembrane helix</keyword>
<feature type="transmembrane region" description="Helical" evidence="1">
    <location>
        <begin position="173"/>
        <end position="194"/>
    </location>
</feature>